<feature type="transmembrane region" description="Helical" evidence="1">
    <location>
        <begin position="111"/>
        <end position="131"/>
    </location>
</feature>
<evidence type="ECO:0000259" key="2">
    <source>
        <dbReference type="Pfam" id="PF09335"/>
    </source>
</evidence>
<gene>
    <name evidence="3" type="ORF">SAMN04488070_0462</name>
</gene>
<feature type="domain" description="VTT" evidence="2">
    <location>
        <begin position="56"/>
        <end position="160"/>
    </location>
</feature>
<feature type="transmembrane region" description="Helical" evidence="1">
    <location>
        <begin position="178"/>
        <end position="195"/>
    </location>
</feature>
<dbReference type="RefSeq" id="WP_092854867.1">
    <property type="nucleotide sequence ID" value="NZ_FOYU01000001.1"/>
</dbReference>
<feature type="transmembrane region" description="Helical" evidence="1">
    <location>
        <begin position="56"/>
        <end position="82"/>
    </location>
</feature>
<sequence length="196" mass="22045">MQSTHNKRADRWLARFADSKAILPLIFLASLLESLIVPIPLELILIPLLIHQRDRIWAIATATLLGCLVGASIGYSVGYWFLDDLGDWLLTTLGYQDAFEAFTARFSEHGFATLLLVGITPVPFQVGMLAAGSSEYPFSLFMLASLIARGIRYYGLALLVYWFGERVLNWWQQQSRQAGWWLLGLGLVAYVSYLLV</sequence>
<dbReference type="GO" id="GO:0005886">
    <property type="term" value="C:plasma membrane"/>
    <property type="evidence" value="ECO:0007669"/>
    <property type="project" value="TreeGrafter"/>
</dbReference>
<dbReference type="InterPro" id="IPR051311">
    <property type="entry name" value="DedA_domain"/>
</dbReference>
<keyword evidence="1" id="KW-0472">Membrane</keyword>
<dbReference type="PANTHER" id="PTHR42709">
    <property type="entry name" value="ALKALINE PHOSPHATASE LIKE PROTEIN"/>
    <property type="match status" value="1"/>
</dbReference>
<dbReference type="AlphaFoldDB" id="A0A1I6GC45"/>
<proteinExistence type="predicted"/>
<feature type="transmembrane region" description="Helical" evidence="1">
    <location>
        <begin position="138"/>
        <end position="163"/>
    </location>
</feature>
<dbReference type="EMBL" id="FOYU01000001">
    <property type="protein sequence ID" value="SFR39784.1"/>
    <property type="molecule type" value="Genomic_DNA"/>
</dbReference>
<dbReference type="Pfam" id="PF09335">
    <property type="entry name" value="VTT_dom"/>
    <property type="match status" value="1"/>
</dbReference>
<name>A0A1I6GC45_9GAMM</name>
<dbReference type="PANTHER" id="PTHR42709:SF11">
    <property type="entry name" value="DEDA FAMILY PROTEIN"/>
    <property type="match status" value="1"/>
</dbReference>
<evidence type="ECO:0000256" key="1">
    <source>
        <dbReference type="SAM" id="Phobius"/>
    </source>
</evidence>
<dbReference type="Proteomes" id="UP000199424">
    <property type="component" value="Unassembled WGS sequence"/>
</dbReference>
<accession>A0A1I6GC45</accession>
<reference evidence="4" key="1">
    <citation type="submission" date="2016-10" db="EMBL/GenBank/DDBJ databases">
        <authorList>
            <person name="Varghese N."/>
            <person name="Submissions S."/>
        </authorList>
    </citation>
    <scope>NUCLEOTIDE SEQUENCE [LARGE SCALE GENOMIC DNA]</scope>
    <source>
        <strain evidence="4">CGMCC 1.7285</strain>
    </source>
</reference>
<evidence type="ECO:0000313" key="3">
    <source>
        <dbReference type="EMBL" id="SFR39784.1"/>
    </source>
</evidence>
<organism evidence="3 4">
    <name type="scientific">Pseudidiomarina maritima</name>
    <dbReference type="NCBI Taxonomy" id="519453"/>
    <lineage>
        <taxon>Bacteria</taxon>
        <taxon>Pseudomonadati</taxon>
        <taxon>Pseudomonadota</taxon>
        <taxon>Gammaproteobacteria</taxon>
        <taxon>Alteromonadales</taxon>
        <taxon>Idiomarinaceae</taxon>
        <taxon>Pseudidiomarina</taxon>
    </lineage>
</organism>
<keyword evidence="1" id="KW-1133">Transmembrane helix</keyword>
<feature type="transmembrane region" description="Helical" evidence="1">
    <location>
        <begin position="21"/>
        <end position="49"/>
    </location>
</feature>
<dbReference type="InterPro" id="IPR032816">
    <property type="entry name" value="VTT_dom"/>
</dbReference>
<protein>
    <submittedName>
        <fullName evidence="3">Membrane protein YqaA, SNARE-associated domain</fullName>
    </submittedName>
</protein>
<evidence type="ECO:0000313" key="4">
    <source>
        <dbReference type="Proteomes" id="UP000199424"/>
    </source>
</evidence>
<keyword evidence="4" id="KW-1185">Reference proteome</keyword>
<keyword evidence="1" id="KW-0812">Transmembrane</keyword>